<dbReference type="PANTHER" id="PTHR15138:SF14">
    <property type="entry name" value="TRANSCRIPTION INITIATION FACTOR TFIID SUBUNIT 4"/>
    <property type="match status" value="1"/>
</dbReference>
<feature type="region of interest" description="Disordered" evidence="1">
    <location>
        <begin position="213"/>
        <end position="271"/>
    </location>
</feature>
<dbReference type="EMBL" id="JASCZI010273417">
    <property type="protein sequence ID" value="MED6224809.1"/>
    <property type="molecule type" value="Genomic_DNA"/>
</dbReference>
<feature type="compositionally biased region" description="Polar residues" evidence="1">
    <location>
        <begin position="213"/>
        <end position="226"/>
    </location>
</feature>
<evidence type="ECO:0000313" key="2">
    <source>
        <dbReference type="EMBL" id="MED6224809.1"/>
    </source>
</evidence>
<feature type="region of interest" description="Disordered" evidence="1">
    <location>
        <begin position="106"/>
        <end position="157"/>
    </location>
</feature>
<feature type="compositionally biased region" description="Polar residues" evidence="1">
    <location>
        <begin position="138"/>
        <end position="157"/>
    </location>
</feature>
<evidence type="ECO:0000313" key="3">
    <source>
        <dbReference type="Proteomes" id="UP001341840"/>
    </source>
</evidence>
<dbReference type="PANTHER" id="PTHR15138">
    <property type="entry name" value="TRANSCRIPTION INITIATION FACTOR TFIID SUBUNIT 4"/>
    <property type="match status" value="1"/>
</dbReference>
<feature type="compositionally biased region" description="Polar residues" evidence="1">
    <location>
        <begin position="106"/>
        <end position="128"/>
    </location>
</feature>
<accession>A0ABU6ZS40</accession>
<sequence>MENNARKFQEWDVRMDTQGLQPSQLPSSNSNTVSQEAERSSIHIHGLNKQPQAHHLHFPSAYGSSGGGATQGFIGMPKLEQQNTFNDPKRLPGGSVALLNNLASQQTPNAWQPPSNKDQNSGFLSSGSYVKKEPSPSDMPTEQQHRQNISTMHGLPSSNSAQIEQANANQGMVKDEFTRGVPASTSMAPTTSTSLTSLNSASLSGMAQIDPSVSLSSQVPSNTSGITARAPMKKPSVGQKKPLEALGSSPPPPSKKQKGSGDPLNKALTSLMMSPLKRKSSYFQGPRRIIEFQKKLEELCKKRRKADFAENFPPEKIV</sequence>
<reference evidence="2 3" key="1">
    <citation type="journal article" date="2023" name="Plants (Basel)">
        <title>Bridging the Gap: Combining Genomics and Transcriptomics Approaches to Understand Stylosanthes scabra, an Orphan Legume from the Brazilian Caatinga.</title>
        <authorList>
            <person name="Ferreira-Neto J.R.C."/>
            <person name="da Silva M.D."/>
            <person name="Binneck E."/>
            <person name="de Melo N.F."/>
            <person name="da Silva R.H."/>
            <person name="de Melo A.L.T.M."/>
            <person name="Pandolfi V."/>
            <person name="Bustamante F.O."/>
            <person name="Brasileiro-Vidal A.C."/>
            <person name="Benko-Iseppon A.M."/>
        </authorList>
    </citation>
    <scope>NUCLEOTIDE SEQUENCE [LARGE SCALE GENOMIC DNA]</scope>
    <source>
        <tissue evidence="2">Leaves</tissue>
    </source>
</reference>
<dbReference type="Proteomes" id="UP001341840">
    <property type="component" value="Unassembled WGS sequence"/>
</dbReference>
<evidence type="ECO:0000256" key="1">
    <source>
        <dbReference type="SAM" id="MobiDB-lite"/>
    </source>
</evidence>
<gene>
    <name evidence="2" type="ORF">PIB30_087707</name>
</gene>
<organism evidence="2 3">
    <name type="scientific">Stylosanthes scabra</name>
    <dbReference type="NCBI Taxonomy" id="79078"/>
    <lineage>
        <taxon>Eukaryota</taxon>
        <taxon>Viridiplantae</taxon>
        <taxon>Streptophyta</taxon>
        <taxon>Embryophyta</taxon>
        <taxon>Tracheophyta</taxon>
        <taxon>Spermatophyta</taxon>
        <taxon>Magnoliopsida</taxon>
        <taxon>eudicotyledons</taxon>
        <taxon>Gunneridae</taxon>
        <taxon>Pentapetalae</taxon>
        <taxon>rosids</taxon>
        <taxon>fabids</taxon>
        <taxon>Fabales</taxon>
        <taxon>Fabaceae</taxon>
        <taxon>Papilionoideae</taxon>
        <taxon>50 kb inversion clade</taxon>
        <taxon>dalbergioids sensu lato</taxon>
        <taxon>Dalbergieae</taxon>
        <taxon>Pterocarpus clade</taxon>
        <taxon>Stylosanthes</taxon>
    </lineage>
</organism>
<feature type="compositionally biased region" description="Basic and acidic residues" evidence="1">
    <location>
        <begin position="1"/>
        <end position="15"/>
    </location>
</feature>
<comment type="caution">
    <text evidence="2">The sequence shown here is derived from an EMBL/GenBank/DDBJ whole genome shotgun (WGS) entry which is preliminary data.</text>
</comment>
<proteinExistence type="predicted"/>
<keyword evidence="3" id="KW-1185">Reference proteome</keyword>
<protein>
    <submittedName>
        <fullName evidence="2">Uncharacterized protein</fullName>
    </submittedName>
</protein>
<dbReference type="InterPro" id="IPR045144">
    <property type="entry name" value="TAF4"/>
</dbReference>
<feature type="region of interest" description="Disordered" evidence="1">
    <location>
        <begin position="1"/>
        <end position="37"/>
    </location>
</feature>
<name>A0ABU6ZS40_9FABA</name>
<feature type="compositionally biased region" description="Polar residues" evidence="1">
    <location>
        <begin position="18"/>
        <end position="35"/>
    </location>
</feature>